<dbReference type="InterPro" id="IPR039723">
    <property type="entry name" value="Vps71/ZNHIT1"/>
</dbReference>
<feature type="compositionally biased region" description="Basic and acidic residues" evidence="5">
    <location>
        <begin position="7"/>
        <end position="23"/>
    </location>
</feature>
<evidence type="ECO:0000256" key="5">
    <source>
        <dbReference type="SAM" id="MobiDB-lite"/>
    </source>
</evidence>
<evidence type="ECO:0000313" key="8">
    <source>
        <dbReference type="Proteomes" id="UP001152798"/>
    </source>
</evidence>
<dbReference type="GO" id="GO:0006338">
    <property type="term" value="P:chromatin remodeling"/>
    <property type="evidence" value="ECO:0007669"/>
    <property type="project" value="InterPro"/>
</dbReference>
<accession>A0A9P0H946</accession>
<feature type="region of interest" description="Disordered" evidence="5">
    <location>
        <begin position="1"/>
        <end position="23"/>
    </location>
</feature>
<dbReference type="SUPFAM" id="SSF144232">
    <property type="entry name" value="HIT/MYND zinc finger-like"/>
    <property type="match status" value="1"/>
</dbReference>
<feature type="region of interest" description="Disordered" evidence="5">
    <location>
        <begin position="38"/>
        <end position="75"/>
    </location>
</feature>
<reference evidence="7" key="1">
    <citation type="submission" date="2022-01" db="EMBL/GenBank/DDBJ databases">
        <authorList>
            <person name="King R."/>
        </authorList>
    </citation>
    <scope>NUCLEOTIDE SEQUENCE</scope>
</reference>
<organism evidence="7 8">
    <name type="scientific">Nezara viridula</name>
    <name type="common">Southern green stink bug</name>
    <name type="synonym">Cimex viridulus</name>
    <dbReference type="NCBI Taxonomy" id="85310"/>
    <lineage>
        <taxon>Eukaryota</taxon>
        <taxon>Metazoa</taxon>
        <taxon>Ecdysozoa</taxon>
        <taxon>Arthropoda</taxon>
        <taxon>Hexapoda</taxon>
        <taxon>Insecta</taxon>
        <taxon>Pterygota</taxon>
        <taxon>Neoptera</taxon>
        <taxon>Paraneoptera</taxon>
        <taxon>Hemiptera</taxon>
        <taxon>Heteroptera</taxon>
        <taxon>Panheteroptera</taxon>
        <taxon>Pentatomomorpha</taxon>
        <taxon>Pentatomoidea</taxon>
        <taxon>Pentatomidae</taxon>
        <taxon>Pentatominae</taxon>
        <taxon>Nezara</taxon>
    </lineage>
</organism>
<evidence type="ECO:0000256" key="3">
    <source>
        <dbReference type="ARBA" id="ARBA00022833"/>
    </source>
</evidence>
<dbReference type="EMBL" id="OV725080">
    <property type="protein sequence ID" value="CAH1397685.1"/>
    <property type="molecule type" value="Genomic_DNA"/>
</dbReference>
<dbReference type="GO" id="GO:0005634">
    <property type="term" value="C:nucleus"/>
    <property type="evidence" value="ECO:0007669"/>
    <property type="project" value="UniProtKB-ARBA"/>
</dbReference>
<sequence>MSRGGGHARESGRIKDSNQRRVLDEATRLRRAKQAIEALDNDNFHDDPHGDLVANKNAPKFHDTLTTRERKKRGTKSADYYKFKYRRTLPQMIEYEAACRPDERCFIDVSAPPSKLPKRHLCAVCGFPAPYSCTTCGTRYCSINCQKTHAETRCLKWTA</sequence>
<dbReference type="AlphaFoldDB" id="A0A9P0H946"/>
<feature type="domain" description="HIT-type" evidence="6">
    <location>
        <begin position="122"/>
        <end position="154"/>
    </location>
</feature>
<name>A0A9P0H946_NEZVI</name>
<evidence type="ECO:0000259" key="6">
    <source>
        <dbReference type="PROSITE" id="PS51083"/>
    </source>
</evidence>
<gene>
    <name evidence="7" type="ORF">NEZAVI_LOCUS7470</name>
</gene>
<keyword evidence="1" id="KW-0479">Metal-binding</keyword>
<evidence type="ECO:0000256" key="1">
    <source>
        <dbReference type="ARBA" id="ARBA00022723"/>
    </source>
</evidence>
<dbReference type="Gene3D" id="3.30.60.190">
    <property type="match status" value="1"/>
</dbReference>
<dbReference type="PROSITE" id="PS51083">
    <property type="entry name" value="ZF_HIT"/>
    <property type="match status" value="1"/>
</dbReference>
<dbReference type="Proteomes" id="UP001152798">
    <property type="component" value="Chromosome 4"/>
</dbReference>
<evidence type="ECO:0000313" key="7">
    <source>
        <dbReference type="EMBL" id="CAH1397685.1"/>
    </source>
</evidence>
<evidence type="ECO:0000256" key="4">
    <source>
        <dbReference type="PROSITE-ProRule" id="PRU00453"/>
    </source>
</evidence>
<dbReference type="GO" id="GO:0008270">
    <property type="term" value="F:zinc ion binding"/>
    <property type="evidence" value="ECO:0007669"/>
    <property type="project" value="UniProtKB-UniRule"/>
</dbReference>
<proteinExistence type="predicted"/>
<keyword evidence="3" id="KW-0862">Zinc</keyword>
<dbReference type="CDD" id="cd21437">
    <property type="entry name" value="zf-HIT_ZNHIT1_like"/>
    <property type="match status" value="1"/>
</dbReference>
<dbReference type="PANTHER" id="PTHR13093">
    <property type="entry name" value="ZINC FINGER HIT DOMAIN CONTAINING PROTEIN 1"/>
    <property type="match status" value="1"/>
</dbReference>
<evidence type="ECO:0000256" key="2">
    <source>
        <dbReference type="ARBA" id="ARBA00022771"/>
    </source>
</evidence>
<dbReference type="InterPro" id="IPR007529">
    <property type="entry name" value="Znf_HIT"/>
</dbReference>
<keyword evidence="2 4" id="KW-0863">Zinc-finger</keyword>
<dbReference type="Pfam" id="PF04438">
    <property type="entry name" value="zf-HIT"/>
    <property type="match status" value="1"/>
</dbReference>
<keyword evidence="8" id="KW-1185">Reference proteome</keyword>
<protein>
    <recommendedName>
        <fullName evidence="6">HIT-type domain-containing protein</fullName>
    </recommendedName>
</protein>
<dbReference type="OrthoDB" id="74807at2759"/>